<evidence type="ECO:0000256" key="1">
    <source>
        <dbReference type="SAM" id="Phobius"/>
    </source>
</evidence>
<dbReference type="InterPro" id="IPR045285">
    <property type="entry name" value="At5g19230-like"/>
</dbReference>
<accession>A0AAN9IA07</accession>
<dbReference type="AlphaFoldDB" id="A0AAN9IA07"/>
<keyword evidence="4" id="KW-1185">Reference proteome</keyword>
<evidence type="ECO:0000259" key="2">
    <source>
        <dbReference type="Pfam" id="PF25884"/>
    </source>
</evidence>
<feature type="transmembrane region" description="Helical" evidence="1">
    <location>
        <begin position="40"/>
        <end position="62"/>
    </location>
</feature>
<feature type="domain" description="Uncharacterized GPI-anchored protein At5g19230-like" evidence="2">
    <location>
        <begin position="65"/>
        <end position="191"/>
    </location>
</feature>
<organism evidence="3 4">
    <name type="scientific">Crotalaria pallida</name>
    <name type="common">Smooth rattlebox</name>
    <name type="synonym">Crotalaria striata</name>
    <dbReference type="NCBI Taxonomy" id="3830"/>
    <lineage>
        <taxon>Eukaryota</taxon>
        <taxon>Viridiplantae</taxon>
        <taxon>Streptophyta</taxon>
        <taxon>Embryophyta</taxon>
        <taxon>Tracheophyta</taxon>
        <taxon>Spermatophyta</taxon>
        <taxon>Magnoliopsida</taxon>
        <taxon>eudicotyledons</taxon>
        <taxon>Gunneridae</taxon>
        <taxon>Pentapetalae</taxon>
        <taxon>rosids</taxon>
        <taxon>fabids</taxon>
        <taxon>Fabales</taxon>
        <taxon>Fabaceae</taxon>
        <taxon>Papilionoideae</taxon>
        <taxon>50 kb inversion clade</taxon>
        <taxon>genistoids sensu lato</taxon>
        <taxon>core genistoids</taxon>
        <taxon>Crotalarieae</taxon>
        <taxon>Crotalaria</taxon>
    </lineage>
</organism>
<evidence type="ECO:0000313" key="4">
    <source>
        <dbReference type="Proteomes" id="UP001372338"/>
    </source>
</evidence>
<sequence length="229" mass="25780">MKWKPLSCEKQGILQCGPTRNSNFASFCTPFNHNMASSKLVVYLLVSILAFYLFPSPVFCGVNKKDLLHDINLYRQLLNLPVLTEHHKASCLANKIADDLQHKPCKDAFNYYPVPGIHPKNPNFKGGIEKCKININTTNDGIIMPVCVPKLDSDALFLNYTKSYHFTKYLNSSKYTRAGLGCEDDWMVVILSTNTSSGDFSSATSLLAQAWKGHYCFVLALFFFTILFV</sequence>
<comment type="caution">
    <text evidence="3">The sequence shown here is derived from an EMBL/GenBank/DDBJ whole genome shotgun (WGS) entry which is preliminary data.</text>
</comment>
<evidence type="ECO:0000313" key="3">
    <source>
        <dbReference type="EMBL" id="KAK7269320.1"/>
    </source>
</evidence>
<dbReference type="Proteomes" id="UP001372338">
    <property type="component" value="Unassembled WGS sequence"/>
</dbReference>
<dbReference type="Pfam" id="PF25884">
    <property type="entry name" value="At5g19230"/>
    <property type="match status" value="1"/>
</dbReference>
<keyword evidence="1" id="KW-0472">Membrane</keyword>
<feature type="transmembrane region" description="Helical" evidence="1">
    <location>
        <begin position="210"/>
        <end position="228"/>
    </location>
</feature>
<reference evidence="3 4" key="1">
    <citation type="submission" date="2024-01" db="EMBL/GenBank/DDBJ databases">
        <title>The genomes of 5 underutilized Papilionoideae crops provide insights into root nodulation and disease resistanc.</title>
        <authorList>
            <person name="Yuan L."/>
        </authorList>
    </citation>
    <scope>NUCLEOTIDE SEQUENCE [LARGE SCALE GENOMIC DNA]</scope>
    <source>
        <strain evidence="3">ZHUSHIDOU_FW_LH</strain>
        <tissue evidence="3">Leaf</tissue>
    </source>
</reference>
<gene>
    <name evidence="3" type="ORF">RIF29_22044</name>
</gene>
<proteinExistence type="predicted"/>
<dbReference type="PANTHER" id="PTHR33976:SF10">
    <property type="entry name" value="GLYCOPROTEIN MEMBRANE GPI-ANCHORED PROTEIN"/>
    <property type="match status" value="1"/>
</dbReference>
<keyword evidence="1" id="KW-0812">Transmembrane</keyword>
<dbReference type="InterPro" id="IPR059083">
    <property type="entry name" value="At5g19230_dom"/>
</dbReference>
<dbReference type="PANTHER" id="PTHR33976">
    <property type="entry name" value="OS07G0645000 PROTEIN"/>
    <property type="match status" value="1"/>
</dbReference>
<keyword evidence="1" id="KW-1133">Transmembrane helix</keyword>
<name>A0AAN9IA07_CROPI</name>
<protein>
    <recommendedName>
        <fullName evidence="2">Uncharacterized GPI-anchored protein At5g19230-like domain-containing protein</fullName>
    </recommendedName>
</protein>
<dbReference type="EMBL" id="JAYWIO010000004">
    <property type="protein sequence ID" value="KAK7269320.1"/>
    <property type="molecule type" value="Genomic_DNA"/>
</dbReference>